<feature type="non-terminal residue" evidence="1">
    <location>
        <position position="1"/>
    </location>
</feature>
<accession>X1HQ75</accession>
<sequence>EKYQGLPMVEFDQVQHQIFKGKADEWRVI</sequence>
<evidence type="ECO:0000313" key="1">
    <source>
        <dbReference type="EMBL" id="GAH59210.1"/>
    </source>
</evidence>
<gene>
    <name evidence="1" type="ORF">S03H2_27201</name>
</gene>
<comment type="caution">
    <text evidence="1">The sequence shown here is derived from an EMBL/GenBank/DDBJ whole genome shotgun (WGS) entry which is preliminary data.</text>
</comment>
<name>X1HQ75_9ZZZZ</name>
<organism evidence="1">
    <name type="scientific">marine sediment metagenome</name>
    <dbReference type="NCBI Taxonomy" id="412755"/>
    <lineage>
        <taxon>unclassified sequences</taxon>
        <taxon>metagenomes</taxon>
        <taxon>ecological metagenomes</taxon>
    </lineage>
</organism>
<dbReference type="EMBL" id="BARU01016184">
    <property type="protein sequence ID" value="GAH59210.1"/>
    <property type="molecule type" value="Genomic_DNA"/>
</dbReference>
<reference evidence="1" key="1">
    <citation type="journal article" date="2014" name="Front. Microbiol.">
        <title>High frequency of phylogenetically diverse reductive dehalogenase-homologous genes in deep subseafloor sedimentary metagenomes.</title>
        <authorList>
            <person name="Kawai M."/>
            <person name="Futagami T."/>
            <person name="Toyoda A."/>
            <person name="Takaki Y."/>
            <person name="Nishi S."/>
            <person name="Hori S."/>
            <person name="Arai W."/>
            <person name="Tsubouchi T."/>
            <person name="Morono Y."/>
            <person name="Uchiyama I."/>
            <person name="Ito T."/>
            <person name="Fujiyama A."/>
            <person name="Inagaki F."/>
            <person name="Takami H."/>
        </authorList>
    </citation>
    <scope>NUCLEOTIDE SEQUENCE</scope>
    <source>
        <strain evidence="1">Expedition CK06-06</strain>
    </source>
</reference>
<protein>
    <submittedName>
        <fullName evidence="1">Uncharacterized protein</fullName>
    </submittedName>
</protein>
<proteinExistence type="predicted"/>
<dbReference type="AlphaFoldDB" id="X1HQ75"/>